<dbReference type="PANTHER" id="PTHR47485:SF1">
    <property type="entry name" value="THYLAKOID LUMENAL 17.4 KDA PROTEIN, CHLOROPLASTIC"/>
    <property type="match status" value="1"/>
</dbReference>
<organism evidence="3 4">
    <name type="scientific">Williamsia marianensis</name>
    <dbReference type="NCBI Taxonomy" id="85044"/>
    <lineage>
        <taxon>Bacteria</taxon>
        <taxon>Bacillati</taxon>
        <taxon>Actinomycetota</taxon>
        <taxon>Actinomycetes</taxon>
        <taxon>Mycobacteriales</taxon>
        <taxon>Nocardiaceae</taxon>
        <taxon>Williamsia</taxon>
    </lineage>
</organism>
<gene>
    <name evidence="3" type="ORF">CSW57_03785</name>
</gene>
<evidence type="ECO:0000313" key="4">
    <source>
        <dbReference type="Proteomes" id="UP000225108"/>
    </source>
</evidence>
<proteinExistence type="predicted"/>
<evidence type="ECO:0000256" key="2">
    <source>
        <dbReference type="SAM" id="Phobius"/>
    </source>
</evidence>
<dbReference type="InterPro" id="IPR001646">
    <property type="entry name" value="5peptide_repeat"/>
</dbReference>
<keyword evidence="2" id="KW-0472">Membrane</keyword>
<dbReference type="Proteomes" id="UP000225108">
    <property type="component" value="Unassembled WGS sequence"/>
</dbReference>
<dbReference type="SUPFAM" id="SSF141571">
    <property type="entry name" value="Pentapeptide repeat-like"/>
    <property type="match status" value="1"/>
</dbReference>
<evidence type="ECO:0000256" key="1">
    <source>
        <dbReference type="ARBA" id="ARBA00022737"/>
    </source>
</evidence>
<dbReference type="AlphaFoldDB" id="A0A2G3PTI8"/>
<keyword evidence="1" id="KW-0677">Repeat</keyword>
<protein>
    <recommendedName>
        <fullName evidence="5">Pentapeptide repeat protein</fullName>
    </recommendedName>
</protein>
<keyword evidence="2" id="KW-1133">Transmembrane helix</keyword>
<evidence type="ECO:0000313" key="3">
    <source>
        <dbReference type="EMBL" id="PHV68362.1"/>
    </source>
</evidence>
<comment type="caution">
    <text evidence="3">The sequence shown here is derived from an EMBL/GenBank/DDBJ whole genome shotgun (WGS) entry which is preliminary data.</text>
</comment>
<dbReference type="Gene3D" id="2.160.20.80">
    <property type="entry name" value="E3 ubiquitin-protein ligase SopA"/>
    <property type="match status" value="2"/>
</dbReference>
<sequence>MRDDDSVIAQSPADGSGPRWWVRDVVVAGVVAVFVSVATMIGQKIIDDVRADRDHEISDRQSLRAERLENLRFIRGRSNADPSVERPFYGLDLAELSLSGLDLPGANFSEADLHGCDLLSTNLQGANLSYANLADTILLGVDLRNANLVGAEFTDVTIDNETAANPAPGQAGQLTSFDGAALQAVDFSGAVLWDVSFSGHDLTRAKFTGATLFGVDFTGADLTDAAFNEVTYDDATVWPEGFTPPPSTD</sequence>
<accession>A0A2G3PTI8</accession>
<name>A0A2G3PTI8_WILMA</name>
<dbReference type="RefSeq" id="WP_099381498.1">
    <property type="nucleotide sequence ID" value="NZ_PEBD01000004.1"/>
</dbReference>
<reference evidence="3 4" key="1">
    <citation type="submission" date="2017-10" db="EMBL/GenBank/DDBJ databases">
        <title>The draft genome sequence of Williamsia sp. BULT 1.1 isolated from the semi-arid grassland soils from South Africa.</title>
        <authorList>
            <person name="Kabwe M.H."/>
            <person name="Govender N."/>
            <person name="Mutseka Lunga P."/>
            <person name="Vikram S."/>
            <person name="Makhalanyane T.P."/>
        </authorList>
    </citation>
    <scope>NUCLEOTIDE SEQUENCE [LARGE SCALE GENOMIC DNA]</scope>
    <source>
        <strain evidence="3 4">BULT 1.1</strain>
    </source>
</reference>
<evidence type="ECO:0008006" key="5">
    <source>
        <dbReference type="Google" id="ProtNLM"/>
    </source>
</evidence>
<dbReference type="PANTHER" id="PTHR47485">
    <property type="entry name" value="THYLAKOID LUMENAL 17.4 KDA PROTEIN, CHLOROPLASTIC"/>
    <property type="match status" value="1"/>
</dbReference>
<keyword evidence="2" id="KW-0812">Transmembrane</keyword>
<feature type="transmembrane region" description="Helical" evidence="2">
    <location>
        <begin position="20"/>
        <end position="41"/>
    </location>
</feature>
<dbReference type="EMBL" id="PEBD01000004">
    <property type="protein sequence ID" value="PHV68362.1"/>
    <property type="molecule type" value="Genomic_DNA"/>
</dbReference>
<dbReference type="Pfam" id="PF00805">
    <property type="entry name" value="Pentapeptide"/>
    <property type="match status" value="2"/>
</dbReference>